<dbReference type="Proteomes" id="UP000799777">
    <property type="component" value="Unassembled WGS sequence"/>
</dbReference>
<feature type="region of interest" description="Disordered" evidence="1">
    <location>
        <begin position="220"/>
        <end position="248"/>
    </location>
</feature>
<feature type="region of interest" description="Disordered" evidence="1">
    <location>
        <begin position="109"/>
        <end position="139"/>
    </location>
</feature>
<feature type="compositionally biased region" description="Low complexity" evidence="1">
    <location>
        <begin position="453"/>
        <end position="466"/>
    </location>
</feature>
<gene>
    <name evidence="2" type="ORF">EK21DRAFT_112890</name>
</gene>
<dbReference type="OrthoDB" id="3800736at2759"/>
<reference evidence="2" key="1">
    <citation type="journal article" date="2020" name="Stud. Mycol.">
        <title>101 Dothideomycetes genomes: a test case for predicting lifestyles and emergence of pathogens.</title>
        <authorList>
            <person name="Haridas S."/>
            <person name="Albert R."/>
            <person name="Binder M."/>
            <person name="Bloem J."/>
            <person name="Labutti K."/>
            <person name="Salamov A."/>
            <person name="Andreopoulos B."/>
            <person name="Baker S."/>
            <person name="Barry K."/>
            <person name="Bills G."/>
            <person name="Bluhm B."/>
            <person name="Cannon C."/>
            <person name="Castanera R."/>
            <person name="Culley D."/>
            <person name="Daum C."/>
            <person name="Ezra D."/>
            <person name="Gonzalez J."/>
            <person name="Henrissat B."/>
            <person name="Kuo A."/>
            <person name="Liang C."/>
            <person name="Lipzen A."/>
            <person name="Lutzoni F."/>
            <person name="Magnuson J."/>
            <person name="Mondo S."/>
            <person name="Nolan M."/>
            <person name="Ohm R."/>
            <person name="Pangilinan J."/>
            <person name="Park H.-J."/>
            <person name="Ramirez L."/>
            <person name="Alfaro M."/>
            <person name="Sun H."/>
            <person name="Tritt A."/>
            <person name="Yoshinaga Y."/>
            <person name="Zwiers L.-H."/>
            <person name="Turgeon B."/>
            <person name="Goodwin S."/>
            <person name="Spatafora J."/>
            <person name="Crous P."/>
            <person name="Grigoriev I."/>
        </authorList>
    </citation>
    <scope>NUCLEOTIDE SEQUENCE</scope>
    <source>
        <strain evidence="2">CBS 110217</strain>
    </source>
</reference>
<feature type="region of interest" description="Disordered" evidence="1">
    <location>
        <begin position="1"/>
        <end position="78"/>
    </location>
</feature>
<feature type="compositionally biased region" description="Polar residues" evidence="1">
    <location>
        <begin position="69"/>
        <end position="78"/>
    </location>
</feature>
<evidence type="ECO:0000256" key="1">
    <source>
        <dbReference type="SAM" id="MobiDB-lite"/>
    </source>
</evidence>
<feature type="compositionally biased region" description="Polar residues" evidence="1">
    <location>
        <begin position="177"/>
        <end position="187"/>
    </location>
</feature>
<proteinExistence type="predicted"/>
<dbReference type="EMBL" id="ML978200">
    <property type="protein sequence ID" value="KAF2029518.1"/>
    <property type="molecule type" value="Genomic_DNA"/>
</dbReference>
<name>A0A9P4H7F2_9PLEO</name>
<feature type="compositionally biased region" description="Basic and acidic residues" evidence="1">
    <location>
        <begin position="497"/>
        <end position="534"/>
    </location>
</feature>
<evidence type="ECO:0000313" key="2">
    <source>
        <dbReference type="EMBL" id="KAF2029518.1"/>
    </source>
</evidence>
<sequence length="564" mass="63542">MASRRYAARGRADSARSSSGLRRQSQIAQDVTSPSGSMQPPPTPRAFAHAPLTAPPRTPSAVGTREMSPPTSFAQQPSLEENGLRSIYATFPWIQPANAMLSIPAKDSATMTEMSPADDPSRAGQSMQNGSTNSNGYLQPPVVQSPHQHPNLYQAPSSQHTIGQQMGRRRGQPLLSFPTNPQDHARNQGSPTFAPQLLRKVSQSMLAANTPVLQQLAVQHLRGSQGQGEQHSAAQARRPRYQPAPLDIPRRHSATHQDALNYLNRPIWRPYSKDHGVPKTAEDRLPYVKRIYDSMVHINEILDWNDFQQDARRFHTNNIWGANPQLIEAIAHQIVDTCIRIHTYGVTGAALACVPAYQVQTTRDLTFTFVERIYWMSILLRQFKFNANLAMQQDLIEVYLSRIWSTLLEKPEFVKWWKSLSDAEKDRYWRVYPFEDVPGKPMTEAEKAHYAKLAQQEDQQRAQLRQTRAMPQQAQDGPKRPSQAIEEPEAGPPSKHPVTEEHTESDKLAGESDDQGLKPHEMEADERGDFDHLFEYGSDDGCQDAYRDAECEPDDQSEEEQTTS</sequence>
<dbReference type="AlphaFoldDB" id="A0A9P4H7F2"/>
<feature type="compositionally biased region" description="Polar residues" evidence="1">
    <location>
        <begin position="154"/>
        <end position="164"/>
    </location>
</feature>
<organism evidence="2 3">
    <name type="scientific">Setomelanomma holmii</name>
    <dbReference type="NCBI Taxonomy" id="210430"/>
    <lineage>
        <taxon>Eukaryota</taxon>
        <taxon>Fungi</taxon>
        <taxon>Dikarya</taxon>
        <taxon>Ascomycota</taxon>
        <taxon>Pezizomycotina</taxon>
        <taxon>Dothideomycetes</taxon>
        <taxon>Pleosporomycetidae</taxon>
        <taxon>Pleosporales</taxon>
        <taxon>Pleosporineae</taxon>
        <taxon>Phaeosphaeriaceae</taxon>
        <taxon>Setomelanomma</taxon>
    </lineage>
</organism>
<feature type="compositionally biased region" description="Polar residues" evidence="1">
    <location>
        <begin position="220"/>
        <end position="232"/>
    </location>
</feature>
<feature type="region of interest" description="Disordered" evidence="1">
    <location>
        <begin position="453"/>
        <end position="564"/>
    </location>
</feature>
<accession>A0A9P4H7F2</accession>
<feature type="region of interest" description="Disordered" evidence="1">
    <location>
        <begin position="154"/>
        <end position="187"/>
    </location>
</feature>
<feature type="compositionally biased region" description="Low complexity" evidence="1">
    <location>
        <begin position="233"/>
        <end position="245"/>
    </location>
</feature>
<protein>
    <submittedName>
        <fullName evidence="2">Uncharacterized protein</fullName>
    </submittedName>
</protein>
<comment type="caution">
    <text evidence="2">The sequence shown here is derived from an EMBL/GenBank/DDBJ whole genome shotgun (WGS) entry which is preliminary data.</text>
</comment>
<feature type="compositionally biased region" description="Polar residues" evidence="1">
    <location>
        <begin position="24"/>
        <end position="38"/>
    </location>
</feature>
<feature type="compositionally biased region" description="Acidic residues" evidence="1">
    <location>
        <begin position="551"/>
        <end position="564"/>
    </location>
</feature>
<feature type="compositionally biased region" description="Polar residues" evidence="1">
    <location>
        <begin position="123"/>
        <end position="137"/>
    </location>
</feature>
<keyword evidence="3" id="KW-1185">Reference proteome</keyword>
<evidence type="ECO:0000313" key="3">
    <source>
        <dbReference type="Proteomes" id="UP000799777"/>
    </source>
</evidence>